<dbReference type="Proteomes" id="UP001190926">
    <property type="component" value="Unassembled WGS sequence"/>
</dbReference>
<evidence type="ECO:0000256" key="2">
    <source>
        <dbReference type="ARBA" id="ARBA00012483"/>
    </source>
</evidence>
<dbReference type="GO" id="GO:0008270">
    <property type="term" value="F:zinc ion binding"/>
    <property type="evidence" value="ECO:0007669"/>
    <property type="project" value="UniProtKB-KW"/>
</dbReference>
<dbReference type="InterPro" id="IPR001841">
    <property type="entry name" value="Znf_RING"/>
</dbReference>
<dbReference type="SUPFAM" id="SSF57850">
    <property type="entry name" value="RING/U-box"/>
    <property type="match status" value="1"/>
</dbReference>
<dbReference type="GO" id="GO:0005737">
    <property type="term" value="C:cytoplasm"/>
    <property type="evidence" value="ECO:0007669"/>
    <property type="project" value="TreeGrafter"/>
</dbReference>
<dbReference type="EC" id="2.3.2.27" evidence="2"/>
<dbReference type="PROSITE" id="PS50089">
    <property type="entry name" value="ZF_RING_2"/>
    <property type="match status" value="1"/>
</dbReference>
<organism evidence="8 9">
    <name type="scientific">Perilla frutescens var. hirtella</name>
    <name type="common">Perilla citriodora</name>
    <name type="synonym">Perilla setoyensis</name>
    <dbReference type="NCBI Taxonomy" id="608512"/>
    <lineage>
        <taxon>Eukaryota</taxon>
        <taxon>Viridiplantae</taxon>
        <taxon>Streptophyta</taxon>
        <taxon>Embryophyta</taxon>
        <taxon>Tracheophyta</taxon>
        <taxon>Spermatophyta</taxon>
        <taxon>Magnoliopsida</taxon>
        <taxon>eudicotyledons</taxon>
        <taxon>Gunneridae</taxon>
        <taxon>Pentapetalae</taxon>
        <taxon>asterids</taxon>
        <taxon>lamiids</taxon>
        <taxon>Lamiales</taxon>
        <taxon>Lamiaceae</taxon>
        <taxon>Nepetoideae</taxon>
        <taxon>Elsholtzieae</taxon>
        <taxon>Perilla</taxon>
    </lineage>
</organism>
<dbReference type="GO" id="GO:0061630">
    <property type="term" value="F:ubiquitin protein ligase activity"/>
    <property type="evidence" value="ECO:0007669"/>
    <property type="project" value="UniProtKB-EC"/>
</dbReference>
<accession>A0AAD4P5C2</accession>
<dbReference type="PANTHER" id="PTHR15710">
    <property type="entry name" value="E3 UBIQUITIN-PROTEIN LIGASE PRAJA"/>
    <property type="match status" value="1"/>
</dbReference>
<reference evidence="8 9" key="1">
    <citation type="journal article" date="2021" name="Nat. Commun.">
        <title>Incipient diploidization of the medicinal plant Perilla within 10,000 years.</title>
        <authorList>
            <person name="Zhang Y."/>
            <person name="Shen Q."/>
            <person name="Leng L."/>
            <person name="Zhang D."/>
            <person name="Chen S."/>
            <person name="Shi Y."/>
            <person name="Ning Z."/>
            <person name="Chen S."/>
        </authorList>
    </citation>
    <scope>NUCLEOTIDE SEQUENCE [LARGE SCALE GENOMIC DNA]</scope>
    <source>
        <strain evidence="9">cv. PC099</strain>
    </source>
</reference>
<dbReference type="InterPro" id="IPR013083">
    <property type="entry name" value="Znf_RING/FYVE/PHD"/>
</dbReference>
<evidence type="ECO:0000256" key="6">
    <source>
        <dbReference type="PROSITE-ProRule" id="PRU00175"/>
    </source>
</evidence>
<proteinExistence type="predicted"/>
<keyword evidence="5" id="KW-0862">Zinc</keyword>
<dbReference type="Pfam" id="PF13639">
    <property type="entry name" value="zf-RING_2"/>
    <property type="match status" value="1"/>
</dbReference>
<evidence type="ECO:0000256" key="3">
    <source>
        <dbReference type="ARBA" id="ARBA00022723"/>
    </source>
</evidence>
<evidence type="ECO:0000256" key="1">
    <source>
        <dbReference type="ARBA" id="ARBA00000900"/>
    </source>
</evidence>
<dbReference type="AlphaFoldDB" id="A0AAD4P5C2"/>
<comment type="caution">
    <text evidence="8">The sequence shown here is derived from an EMBL/GenBank/DDBJ whole genome shotgun (WGS) entry which is preliminary data.</text>
</comment>
<comment type="catalytic activity">
    <reaction evidence="1">
        <text>S-ubiquitinyl-[E2 ubiquitin-conjugating enzyme]-L-cysteine + [acceptor protein]-L-lysine = [E2 ubiquitin-conjugating enzyme]-L-cysteine + N(6)-ubiquitinyl-[acceptor protein]-L-lysine.</text>
        <dbReference type="EC" id="2.3.2.27"/>
    </reaction>
</comment>
<evidence type="ECO:0000256" key="4">
    <source>
        <dbReference type="ARBA" id="ARBA00022771"/>
    </source>
</evidence>
<evidence type="ECO:0000313" key="9">
    <source>
        <dbReference type="Proteomes" id="UP001190926"/>
    </source>
</evidence>
<gene>
    <name evidence="8" type="ORF">C2S53_002491</name>
</gene>
<keyword evidence="3" id="KW-0479">Metal-binding</keyword>
<name>A0AAD4P5C2_PERFH</name>
<evidence type="ECO:0000259" key="7">
    <source>
        <dbReference type="PROSITE" id="PS50089"/>
    </source>
</evidence>
<evidence type="ECO:0000313" key="8">
    <source>
        <dbReference type="EMBL" id="KAH6827454.1"/>
    </source>
</evidence>
<dbReference type="PANTHER" id="PTHR15710:SF243">
    <property type="entry name" value="E3 UBIQUITIN-PROTEIN LIGASE PRAJA-2 ISOFORM X1"/>
    <property type="match status" value="1"/>
</dbReference>
<dbReference type="SMART" id="SM00184">
    <property type="entry name" value="RING"/>
    <property type="match status" value="1"/>
</dbReference>
<protein>
    <recommendedName>
        <fullName evidence="2">RING-type E3 ubiquitin transferase</fullName>
        <ecNumber evidence="2">2.3.2.27</ecNumber>
    </recommendedName>
</protein>
<feature type="domain" description="RING-type" evidence="7">
    <location>
        <begin position="214"/>
        <end position="255"/>
    </location>
</feature>
<dbReference type="Gene3D" id="3.30.40.10">
    <property type="entry name" value="Zinc/RING finger domain, C3HC4 (zinc finger)"/>
    <property type="match status" value="1"/>
</dbReference>
<dbReference type="EMBL" id="SDAM02000148">
    <property type="protein sequence ID" value="KAH6827454.1"/>
    <property type="molecule type" value="Genomic_DNA"/>
</dbReference>
<keyword evidence="4 6" id="KW-0863">Zinc-finger</keyword>
<evidence type="ECO:0000256" key="5">
    <source>
        <dbReference type="ARBA" id="ARBA00022833"/>
    </source>
</evidence>
<dbReference type="GO" id="GO:0016567">
    <property type="term" value="P:protein ubiquitination"/>
    <property type="evidence" value="ECO:0007669"/>
    <property type="project" value="TreeGrafter"/>
</dbReference>
<sequence length="266" mass="30942">MATSRQIEIGSRMGYRYEYGFSVVEEEEIVTTPPPLDTGDKYFFFQFRVRFTVRKREGGAAAGDDDVVLDRERYNLSLRRRENDGERRREGLRTFFRKILAGSRLRDYWMSDDEITDLCHSALEFAAEKSERARIVPVAVELNVCSVQKEGETFEACRERAIVGSKLLPLYLYLYPEEADVSRRRPFRPHNLVMINMPRIRVEHVDRNLMMEGCTLCKGNAVFGDQLSFLTCGHVFHSHCIARRLEHSNLCPTCSFQLYSFDLLQN</sequence>
<keyword evidence="9" id="KW-1185">Reference proteome</keyword>